<evidence type="ECO:0000313" key="8">
    <source>
        <dbReference type="Proteomes" id="UP000215633"/>
    </source>
</evidence>
<organism evidence="7 8">
    <name type="scientific">Bordetella genomosp. 2</name>
    <dbReference type="NCBI Taxonomy" id="1983456"/>
    <lineage>
        <taxon>Bacteria</taxon>
        <taxon>Pseudomonadati</taxon>
        <taxon>Pseudomonadota</taxon>
        <taxon>Betaproteobacteria</taxon>
        <taxon>Burkholderiales</taxon>
        <taxon>Alcaligenaceae</taxon>
        <taxon>Bordetella</taxon>
    </lineage>
</organism>
<accession>A0A261VYH1</accession>
<dbReference type="RefSeq" id="WP_094805821.1">
    <property type="nucleotide sequence ID" value="NZ_NEVT01000003.1"/>
</dbReference>
<feature type="binding site" evidence="5">
    <location>
        <position position="116"/>
    </location>
    <ligand>
        <name>Mg(2+)</name>
        <dbReference type="ChEBI" id="CHEBI:18420"/>
    </ligand>
</feature>
<evidence type="ECO:0000259" key="6">
    <source>
        <dbReference type="Pfam" id="PF03328"/>
    </source>
</evidence>
<dbReference type="SUPFAM" id="SSF51621">
    <property type="entry name" value="Phosphoenolpyruvate/pyruvate domain"/>
    <property type="match status" value="1"/>
</dbReference>
<dbReference type="Gene3D" id="3.20.20.60">
    <property type="entry name" value="Phosphoenolpyruvate-binding domains"/>
    <property type="match status" value="1"/>
</dbReference>
<evidence type="ECO:0000256" key="4">
    <source>
        <dbReference type="PIRSR" id="PIRSR015582-1"/>
    </source>
</evidence>
<proteinExistence type="predicted"/>
<dbReference type="AlphaFoldDB" id="A0A261VYH1"/>
<dbReference type="GO" id="GO:0000287">
    <property type="term" value="F:magnesium ion binding"/>
    <property type="evidence" value="ECO:0007669"/>
    <property type="project" value="TreeGrafter"/>
</dbReference>
<dbReference type="InterPro" id="IPR005000">
    <property type="entry name" value="Aldolase/citrate-lyase_domain"/>
</dbReference>
<dbReference type="Proteomes" id="UP000215633">
    <property type="component" value="Unassembled WGS sequence"/>
</dbReference>
<dbReference type="Pfam" id="PF03328">
    <property type="entry name" value="HpcH_HpaI"/>
    <property type="match status" value="1"/>
</dbReference>
<evidence type="ECO:0000256" key="2">
    <source>
        <dbReference type="ARBA" id="ARBA00022723"/>
    </source>
</evidence>
<sequence>MNRLRSLLFVPGDRPERFDKAMAAGADAVVLDLEDAVLPAAKPLARRAVADWLAASGAAVMVRVNGAGTPWFDDDLRALRQAGGRAVMLPKAEDPAVLAGVGQQLGAAVTLFPLIETAWGVERSRELARAPGVGRLVFGSVDFARDTGIQAEAGWLPARVALVMASRLAGLAAPIDGTALQWADASALQAEAEAARRLGFGGKLCIHPRQVEPVNRGFVPSDEELSWARRVARAVAEGGRGAMTVDGKLVDKPLHDLALAWLAQAGGDSRAPGPETPRD</sequence>
<dbReference type="GO" id="GO:0003824">
    <property type="term" value="F:catalytic activity"/>
    <property type="evidence" value="ECO:0007669"/>
    <property type="project" value="InterPro"/>
</dbReference>
<feature type="binding site" evidence="4">
    <location>
        <position position="63"/>
    </location>
    <ligand>
        <name>substrate</name>
    </ligand>
</feature>
<keyword evidence="3 5" id="KW-0460">Magnesium</keyword>
<dbReference type="InterPro" id="IPR040442">
    <property type="entry name" value="Pyrv_kinase-like_dom_sf"/>
</dbReference>
<gene>
    <name evidence="7" type="ORF">CAL24_04305</name>
</gene>
<reference evidence="8" key="1">
    <citation type="submission" date="2017-05" db="EMBL/GenBank/DDBJ databases">
        <title>Complete and WGS of Bordetella genogroups.</title>
        <authorList>
            <person name="Spilker T."/>
            <person name="Lipuma J."/>
        </authorList>
    </citation>
    <scope>NUCLEOTIDE SEQUENCE [LARGE SCALE GENOMIC DNA]</scope>
    <source>
        <strain evidence="8">AU8256</strain>
    </source>
</reference>
<evidence type="ECO:0000256" key="1">
    <source>
        <dbReference type="ARBA" id="ARBA00001946"/>
    </source>
</evidence>
<comment type="caution">
    <text evidence="7">The sequence shown here is derived from an EMBL/GenBank/DDBJ whole genome shotgun (WGS) entry which is preliminary data.</text>
</comment>
<feature type="binding site" evidence="5">
    <location>
        <position position="142"/>
    </location>
    <ligand>
        <name>Mg(2+)</name>
        <dbReference type="ChEBI" id="CHEBI:18420"/>
    </ligand>
</feature>
<keyword evidence="2 5" id="KW-0479">Metal-binding</keyword>
<feature type="binding site" evidence="4">
    <location>
        <position position="116"/>
    </location>
    <ligand>
        <name>substrate</name>
    </ligand>
</feature>
<keyword evidence="8" id="KW-1185">Reference proteome</keyword>
<dbReference type="PANTHER" id="PTHR32308:SF10">
    <property type="entry name" value="CITRATE LYASE SUBUNIT BETA"/>
    <property type="match status" value="1"/>
</dbReference>
<dbReference type="GO" id="GO:0006107">
    <property type="term" value="P:oxaloacetate metabolic process"/>
    <property type="evidence" value="ECO:0007669"/>
    <property type="project" value="TreeGrafter"/>
</dbReference>
<evidence type="ECO:0000313" key="7">
    <source>
        <dbReference type="EMBL" id="OZI79166.1"/>
    </source>
</evidence>
<feature type="domain" description="HpcH/HpaI aldolase/citrate lyase" evidence="6">
    <location>
        <begin position="5"/>
        <end position="208"/>
    </location>
</feature>
<dbReference type="PANTHER" id="PTHR32308">
    <property type="entry name" value="LYASE BETA SUBUNIT, PUTATIVE (AFU_ORTHOLOGUE AFUA_4G13030)-RELATED"/>
    <property type="match status" value="1"/>
</dbReference>
<evidence type="ECO:0000256" key="3">
    <source>
        <dbReference type="ARBA" id="ARBA00022842"/>
    </source>
</evidence>
<name>A0A261VYH1_9BORD</name>
<dbReference type="EMBL" id="NEVT01000003">
    <property type="protein sequence ID" value="OZI79166.1"/>
    <property type="molecule type" value="Genomic_DNA"/>
</dbReference>
<evidence type="ECO:0000256" key="5">
    <source>
        <dbReference type="PIRSR" id="PIRSR015582-2"/>
    </source>
</evidence>
<dbReference type="InterPro" id="IPR011206">
    <property type="entry name" value="Citrate_lyase_beta/mcl1/mcl2"/>
</dbReference>
<protein>
    <recommendedName>
        <fullName evidence="6">HpcH/HpaI aldolase/citrate lyase domain-containing protein</fullName>
    </recommendedName>
</protein>
<dbReference type="PIRSF" id="PIRSF015582">
    <property type="entry name" value="Cit_lyase_B"/>
    <property type="match status" value="1"/>
</dbReference>
<dbReference type="InterPro" id="IPR015813">
    <property type="entry name" value="Pyrv/PenolPyrv_kinase-like_dom"/>
</dbReference>
<comment type="cofactor">
    <cofactor evidence="1">
        <name>Mg(2+)</name>
        <dbReference type="ChEBI" id="CHEBI:18420"/>
    </cofactor>
</comment>